<dbReference type="PROSITE" id="PS50983">
    <property type="entry name" value="FE_B12_PBP"/>
    <property type="match status" value="1"/>
</dbReference>
<gene>
    <name evidence="2" type="ORF">OL497_16545</name>
</gene>
<dbReference type="PANTHER" id="PTHR30535:SF34">
    <property type="entry name" value="MOLYBDATE-BINDING PROTEIN MOLA"/>
    <property type="match status" value="1"/>
</dbReference>
<dbReference type="PANTHER" id="PTHR30535">
    <property type="entry name" value="VITAMIN B12-BINDING PROTEIN"/>
    <property type="match status" value="1"/>
</dbReference>
<sequence length="290" mass="33159">MKYFRNVLIFLMTVTACNTAPQIPVNAHYKRVVVLGQTPLELLLALGLKDRIAGIAYLDNPEHLQGYDSLPVLSRGWVDKESVLALQPDLIFALESAFRTERIGSEAFWHHRGIKTCIIDNYNQDKNEANYRADIRKTGTLLHMEEQTDSMIRHLECTATKYARPRAAAPRVLHLSYAGSFGQFYYYPPTMCLLDEVVEKCGGNYVNLGKQYFILPLEAIIQANPDKIIITQFRKQAGVNIAEQLYDNPFLQYLRVIQKREILEVDYTEAIRGTTDMETIYSAVSKFLQL</sequence>
<dbReference type="InterPro" id="IPR050902">
    <property type="entry name" value="ABC_Transporter_SBP"/>
</dbReference>
<name>A0ABT3ING8_9BACT</name>
<dbReference type="PROSITE" id="PS51257">
    <property type="entry name" value="PROKAR_LIPOPROTEIN"/>
    <property type="match status" value="1"/>
</dbReference>
<comment type="caution">
    <text evidence="2">The sequence shown here is derived from an EMBL/GenBank/DDBJ whole genome shotgun (WGS) entry which is preliminary data.</text>
</comment>
<protein>
    <submittedName>
        <fullName evidence="2">ABC transporter substrate-binding protein</fullName>
    </submittedName>
</protein>
<dbReference type="SUPFAM" id="SSF53807">
    <property type="entry name" value="Helical backbone' metal receptor"/>
    <property type="match status" value="1"/>
</dbReference>
<dbReference type="EMBL" id="JAPDNS010000002">
    <property type="protein sequence ID" value="MCW3485521.1"/>
    <property type="molecule type" value="Genomic_DNA"/>
</dbReference>
<dbReference type="Pfam" id="PF01497">
    <property type="entry name" value="Peripla_BP_2"/>
    <property type="match status" value="1"/>
</dbReference>
<keyword evidence="3" id="KW-1185">Reference proteome</keyword>
<organism evidence="2 3">
    <name type="scientific">Chitinophaga nivalis</name>
    <dbReference type="NCBI Taxonomy" id="2991709"/>
    <lineage>
        <taxon>Bacteria</taxon>
        <taxon>Pseudomonadati</taxon>
        <taxon>Bacteroidota</taxon>
        <taxon>Chitinophagia</taxon>
        <taxon>Chitinophagales</taxon>
        <taxon>Chitinophagaceae</taxon>
        <taxon>Chitinophaga</taxon>
    </lineage>
</organism>
<dbReference type="InterPro" id="IPR002491">
    <property type="entry name" value="ABC_transptr_periplasmic_BD"/>
</dbReference>
<evidence type="ECO:0000259" key="1">
    <source>
        <dbReference type="PROSITE" id="PS50983"/>
    </source>
</evidence>
<reference evidence="2 3" key="1">
    <citation type="submission" date="2022-10" db="EMBL/GenBank/DDBJ databases">
        <title>Chitinophaga nivalis PC15 sp. nov., isolated from Pyeongchang county, South Korea.</title>
        <authorList>
            <person name="Trinh H.N."/>
        </authorList>
    </citation>
    <scope>NUCLEOTIDE SEQUENCE [LARGE SCALE GENOMIC DNA]</scope>
    <source>
        <strain evidence="2 3">PC14</strain>
    </source>
</reference>
<evidence type="ECO:0000313" key="3">
    <source>
        <dbReference type="Proteomes" id="UP001207742"/>
    </source>
</evidence>
<feature type="domain" description="Fe/B12 periplasmic-binding" evidence="1">
    <location>
        <begin position="31"/>
        <end position="290"/>
    </location>
</feature>
<accession>A0ABT3ING8</accession>
<dbReference type="RefSeq" id="WP_264732026.1">
    <property type="nucleotide sequence ID" value="NZ_JAPDNR010000001.1"/>
</dbReference>
<evidence type="ECO:0000313" key="2">
    <source>
        <dbReference type="EMBL" id="MCW3485521.1"/>
    </source>
</evidence>
<proteinExistence type="predicted"/>
<dbReference type="Proteomes" id="UP001207742">
    <property type="component" value="Unassembled WGS sequence"/>
</dbReference>
<dbReference type="Gene3D" id="3.40.50.1980">
    <property type="entry name" value="Nitrogenase molybdenum iron protein domain"/>
    <property type="match status" value="2"/>
</dbReference>